<dbReference type="GO" id="GO:0005524">
    <property type="term" value="F:ATP binding"/>
    <property type="evidence" value="ECO:0007669"/>
    <property type="project" value="UniProtKB-KW"/>
</dbReference>
<dbReference type="InterPro" id="IPR008995">
    <property type="entry name" value="Mo/tungstate-bd_C_term_dom"/>
</dbReference>
<keyword evidence="7" id="KW-1185">Reference proteome</keyword>
<dbReference type="PANTHER" id="PTHR42781">
    <property type="entry name" value="SPERMIDINE/PUTRESCINE IMPORT ATP-BINDING PROTEIN POTA"/>
    <property type="match status" value="1"/>
</dbReference>
<dbReference type="GO" id="GO:0016887">
    <property type="term" value="F:ATP hydrolysis activity"/>
    <property type="evidence" value="ECO:0007669"/>
    <property type="project" value="InterPro"/>
</dbReference>
<dbReference type="SUPFAM" id="SSF52540">
    <property type="entry name" value="P-loop containing nucleoside triphosphate hydrolases"/>
    <property type="match status" value="1"/>
</dbReference>
<evidence type="ECO:0000313" key="6">
    <source>
        <dbReference type="EMBL" id="ORM94443.1"/>
    </source>
</evidence>
<sequence length="329" mass="35995">MNNAAVTVTLRNCSRRFHHHLALHPLDLTVNAGETLVLLGPSGCGKTTTLRIISGLESCDAGGEVWFDGRNVTDLPIEKRNVGMVFQNYALFPNLNVADNVAYGLKVQGVPRAEREARVKEMLALVDLSALAQRSIDKLSGGQKQRVALARALAARPKVLLFDEPLAALDARLRDRLRLEIGALLKQLAITAVYVTHDQQEAMALGDRIAVMEHGRLVQIDTPQRIYQHPASKFVADFVGAINCVDVDARGNPQRFCRPEDVLLASDNRYTRQGFVVASTFLGASQRLVIDIGLAAPIQVDRHAREAWHAGQPVSWSLAQDAALQFSAS</sequence>
<dbReference type="SMART" id="SM00382">
    <property type="entry name" value="AAA"/>
    <property type="match status" value="1"/>
</dbReference>
<dbReference type="InterPro" id="IPR003593">
    <property type="entry name" value="AAA+_ATPase"/>
</dbReference>
<evidence type="ECO:0000259" key="5">
    <source>
        <dbReference type="PROSITE" id="PS50893"/>
    </source>
</evidence>
<evidence type="ECO:0000313" key="7">
    <source>
        <dbReference type="Proteomes" id="UP000193749"/>
    </source>
</evidence>
<gene>
    <name evidence="6" type="ORF">HA50_14220</name>
</gene>
<evidence type="ECO:0000256" key="3">
    <source>
        <dbReference type="ARBA" id="ARBA00022741"/>
    </source>
</evidence>
<dbReference type="InterPro" id="IPR027417">
    <property type="entry name" value="P-loop_NTPase"/>
</dbReference>
<keyword evidence="3" id="KW-0547">Nucleotide-binding</keyword>
<evidence type="ECO:0000256" key="4">
    <source>
        <dbReference type="ARBA" id="ARBA00022840"/>
    </source>
</evidence>
<dbReference type="GO" id="GO:0140359">
    <property type="term" value="F:ABC-type transporter activity"/>
    <property type="evidence" value="ECO:0007669"/>
    <property type="project" value="UniProtKB-ARBA"/>
</dbReference>
<dbReference type="InterPro" id="IPR050093">
    <property type="entry name" value="ABC_SmlMolc_Importer"/>
</dbReference>
<dbReference type="RefSeq" id="WP_084876269.1">
    <property type="nucleotide sequence ID" value="NZ_JAGGMY010000001.1"/>
</dbReference>
<dbReference type="STRING" id="55209.HA50_14220"/>
<comment type="similarity">
    <text evidence="1">Belongs to the ABC transporter superfamily. Drug exporter-2 (TC 3.A.1.117) family.</text>
</comment>
<dbReference type="GO" id="GO:0043190">
    <property type="term" value="C:ATP-binding cassette (ABC) transporter complex"/>
    <property type="evidence" value="ECO:0007669"/>
    <property type="project" value="InterPro"/>
</dbReference>
<dbReference type="EMBL" id="MLJI01000001">
    <property type="protein sequence ID" value="ORM94443.1"/>
    <property type="molecule type" value="Genomic_DNA"/>
</dbReference>
<dbReference type="PROSITE" id="PS50893">
    <property type="entry name" value="ABC_TRANSPORTER_2"/>
    <property type="match status" value="1"/>
</dbReference>
<protein>
    <submittedName>
        <fullName evidence="6">ABC transporter ATP-binding protein</fullName>
    </submittedName>
</protein>
<reference evidence="6 7" key="1">
    <citation type="journal article" date="2017" name="Antonie Van Leeuwenhoek">
        <title>Phylogenomic resolution of the bacterial genus Pantoea and its relationship with Erwinia and Tatumella.</title>
        <authorList>
            <person name="Palmer M."/>
            <person name="Steenkamp E.T."/>
            <person name="Coetzee M.P."/>
            <person name="Chan W.Y."/>
            <person name="van Zyl E."/>
            <person name="De Maayer P."/>
            <person name="Coutinho T.A."/>
            <person name="Blom J."/>
            <person name="Smits T.H."/>
            <person name="Duffy B."/>
            <person name="Venter S.N."/>
        </authorList>
    </citation>
    <scope>NUCLEOTIDE SEQUENCE [LARGE SCALE GENOMIC DNA]</scope>
    <source>
        <strain evidence="6 7">LMG 2657</strain>
    </source>
</reference>
<dbReference type="FunFam" id="3.40.50.300:FF:000042">
    <property type="entry name" value="Maltose/maltodextrin ABC transporter, ATP-binding protein"/>
    <property type="match status" value="1"/>
</dbReference>
<dbReference type="InterPro" id="IPR003439">
    <property type="entry name" value="ABC_transporter-like_ATP-bd"/>
</dbReference>
<proteinExistence type="inferred from homology"/>
<dbReference type="PANTHER" id="PTHR42781:SF4">
    <property type="entry name" value="SPERMIDINE_PUTRESCINE IMPORT ATP-BINDING PROTEIN POTA"/>
    <property type="match status" value="1"/>
</dbReference>
<dbReference type="InterPro" id="IPR017871">
    <property type="entry name" value="ABC_transporter-like_CS"/>
</dbReference>
<dbReference type="InterPro" id="IPR013611">
    <property type="entry name" value="Transp-assoc_OB_typ2"/>
</dbReference>
<name>A0A1X1EX33_PANCY</name>
<evidence type="ECO:0000256" key="2">
    <source>
        <dbReference type="ARBA" id="ARBA00022448"/>
    </source>
</evidence>
<dbReference type="SUPFAM" id="SSF50331">
    <property type="entry name" value="MOP-like"/>
    <property type="match status" value="1"/>
</dbReference>
<dbReference type="Gene3D" id="3.40.50.300">
    <property type="entry name" value="P-loop containing nucleotide triphosphate hydrolases"/>
    <property type="match status" value="1"/>
</dbReference>
<keyword evidence="4 6" id="KW-0067">ATP-binding</keyword>
<dbReference type="Proteomes" id="UP000193749">
    <property type="component" value="Unassembled WGS sequence"/>
</dbReference>
<organism evidence="6 7">
    <name type="scientific">Pantoea cypripedii</name>
    <name type="common">Pectobacterium cypripedii</name>
    <name type="synonym">Erwinia cypripedii</name>
    <dbReference type="NCBI Taxonomy" id="55209"/>
    <lineage>
        <taxon>Bacteria</taxon>
        <taxon>Pseudomonadati</taxon>
        <taxon>Pseudomonadota</taxon>
        <taxon>Gammaproteobacteria</taxon>
        <taxon>Enterobacterales</taxon>
        <taxon>Erwiniaceae</taxon>
        <taxon>Pantoea</taxon>
    </lineage>
</organism>
<dbReference type="Pfam" id="PF08402">
    <property type="entry name" value="TOBE_2"/>
    <property type="match status" value="1"/>
</dbReference>
<evidence type="ECO:0000256" key="1">
    <source>
        <dbReference type="ARBA" id="ARBA00006526"/>
    </source>
</evidence>
<keyword evidence="2" id="KW-0813">Transport</keyword>
<feature type="domain" description="ABC transporter" evidence="5">
    <location>
        <begin position="8"/>
        <end position="239"/>
    </location>
</feature>
<dbReference type="PROSITE" id="PS00211">
    <property type="entry name" value="ABC_TRANSPORTER_1"/>
    <property type="match status" value="1"/>
</dbReference>
<accession>A0A1X1EX33</accession>
<dbReference type="AlphaFoldDB" id="A0A1X1EX33"/>
<dbReference type="OrthoDB" id="9802264at2"/>
<dbReference type="Pfam" id="PF00005">
    <property type="entry name" value="ABC_tran"/>
    <property type="match status" value="1"/>
</dbReference>
<comment type="caution">
    <text evidence="6">The sequence shown here is derived from an EMBL/GenBank/DDBJ whole genome shotgun (WGS) entry which is preliminary data.</text>
</comment>